<reference evidence="1 2" key="1">
    <citation type="submission" date="2015-01" db="EMBL/GenBank/DDBJ databases">
        <title>Genome Assembly of Bacillus badius MTCC 1458.</title>
        <authorList>
            <person name="Verma A."/>
            <person name="Khatri I."/>
            <person name="Mual P."/>
            <person name="Subramanian S."/>
            <person name="Krishnamurthi S."/>
        </authorList>
    </citation>
    <scope>NUCLEOTIDE SEQUENCE [LARGE SCALE GENOMIC DNA]</scope>
    <source>
        <strain evidence="1 2">MTCC 1458</strain>
    </source>
</reference>
<dbReference type="Proteomes" id="UP000031982">
    <property type="component" value="Unassembled WGS sequence"/>
</dbReference>
<gene>
    <name evidence="1" type="ORF">SD77_3408</name>
</gene>
<dbReference type="RefSeq" id="WP_041114599.1">
    <property type="nucleotide sequence ID" value="NZ_JARTHD010000002.1"/>
</dbReference>
<organism evidence="1 2">
    <name type="scientific">Bacillus badius</name>
    <dbReference type="NCBI Taxonomy" id="1455"/>
    <lineage>
        <taxon>Bacteria</taxon>
        <taxon>Bacillati</taxon>
        <taxon>Bacillota</taxon>
        <taxon>Bacilli</taxon>
        <taxon>Bacillales</taxon>
        <taxon>Bacillaceae</taxon>
        <taxon>Pseudobacillus</taxon>
    </lineage>
</organism>
<evidence type="ECO:0000313" key="2">
    <source>
        <dbReference type="Proteomes" id="UP000031982"/>
    </source>
</evidence>
<protein>
    <submittedName>
        <fullName evidence="1">Uncharacterized protein</fullName>
    </submittedName>
</protein>
<keyword evidence="2" id="KW-1185">Reference proteome</keyword>
<accession>A0ABR5AQ61</accession>
<comment type="caution">
    <text evidence="1">The sequence shown here is derived from an EMBL/GenBank/DDBJ whole genome shotgun (WGS) entry which is preliminary data.</text>
</comment>
<evidence type="ECO:0000313" key="1">
    <source>
        <dbReference type="EMBL" id="KIL72935.1"/>
    </source>
</evidence>
<sequence>MKATSKAEIKAKLQEINFVAPFPSEDLELIEENHRDELLYHTDKITLTEDFHNFLLVIAGSAMDCQH</sequence>
<proteinExistence type="predicted"/>
<dbReference type="EMBL" id="JXLP01000030">
    <property type="protein sequence ID" value="KIL72935.1"/>
    <property type="molecule type" value="Genomic_DNA"/>
</dbReference>
<name>A0ABR5AQ61_BACBA</name>